<dbReference type="Gene3D" id="3.30.950.10">
    <property type="entry name" value="Methyltransferase, Cobalt-precorrin-4 Transmethylase, Domain 2"/>
    <property type="match status" value="1"/>
</dbReference>
<evidence type="ECO:0000256" key="5">
    <source>
        <dbReference type="ARBA" id="ARBA00023244"/>
    </source>
</evidence>
<evidence type="ECO:0000256" key="4">
    <source>
        <dbReference type="ARBA" id="ARBA00022691"/>
    </source>
</evidence>
<evidence type="ECO:0000256" key="1">
    <source>
        <dbReference type="ARBA" id="ARBA00012162"/>
    </source>
</evidence>
<dbReference type="InterPro" id="IPR014776">
    <property type="entry name" value="4pyrrole_Mease_sub2"/>
</dbReference>
<feature type="domain" description="Tetrapyrrole biosynthesis uroporphyrinogen III synthase" evidence="7">
    <location>
        <begin position="259"/>
        <end position="485"/>
    </location>
</feature>
<dbReference type="FunFam" id="3.30.950.10:FF:000001">
    <property type="entry name" value="Siroheme synthase"/>
    <property type="match status" value="1"/>
</dbReference>
<evidence type="ECO:0000259" key="6">
    <source>
        <dbReference type="Pfam" id="PF00590"/>
    </source>
</evidence>
<dbReference type="InterPro" id="IPR050161">
    <property type="entry name" value="Siro_Cobalamin_biosynth"/>
</dbReference>
<dbReference type="InterPro" id="IPR035996">
    <property type="entry name" value="4pyrrol_Methylase_sf"/>
</dbReference>
<dbReference type="InterPro" id="IPR003043">
    <property type="entry name" value="Uropor_MeTrfase_CS"/>
</dbReference>
<keyword evidence="5" id="KW-0627">Porphyrin biosynthesis</keyword>
<dbReference type="EMBL" id="CAEZYU010000062">
    <property type="protein sequence ID" value="CAB4746278.1"/>
    <property type="molecule type" value="Genomic_DNA"/>
</dbReference>
<evidence type="ECO:0000256" key="2">
    <source>
        <dbReference type="ARBA" id="ARBA00022603"/>
    </source>
</evidence>
<organism evidence="8">
    <name type="scientific">freshwater metagenome</name>
    <dbReference type="NCBI Taxonomy" id="449393"/>
    <lineage>
        <taxon>unclassified sequences</taxon>
        <taxon>metagenomes</taxon>
        <taxon>ecological metagenomes</taxon>
    </lineage>
</organism>
<protein>
    <recommendedName>
        <fullName evidence="1">uroporphyrinogen-III C-methyltransferase</fullName>
        <ecNumber evidence="1">2.1.1.107</ecNumber>
    </recommendedName>
</protein>
<dbReference type="InterPro" id="IPR000878">
    <property type="entry name" value="4pyrrol_Mease"/>
</dbReference>
<dbReference type="CDD" id="cd06578">
    <property type="entry name" value="HemD"/>
    <property type="match status" value="1"/>
</dbReference>
<dbReference type="GO" id="GO:0032259">
    <property type="term" value="P:methylation"/>
    <property type="evidence" value="ECO:0007669"/>
    <property type="project" value="UniProtKB-KW"/>
</dbReference>
<dbReference type="InterPro" id="IPR003754">
    <property type="entry name" value="4pyrrol_synth_uPrphyn_synth"/>
</dbReference>
<reference evidence="8" key="1">
    <citation type="submission" date="2020-05" db="EMBL/GenBank/DDBJ databases">
        <authorList>
            <person name="Chiriac C."/>
            <person name="Salcher M."/>
            <person name="Ghai R."/>
            <person name="Kavagutti S V."/>
        </authorList>
    </citation>
    <scope>NUCLEOTIDE SEQUENCE</scope>
</reference>
<dbReference type="InterPro" id="IPR036108">
    <property type="entry name" value="4pyrrol_syn_uPrphyn_synt_sf"/>
</dbReference>
<dbReference type="InterPro" id="IPR014777">
    <property type="entry name" value="4pyrrole_Mease_sub1"/>
</dbReference>
<dbReference type="Pfam" id="PF02602">
    <property type="entry name" value="HEM4"/>
    <property type="match status" value="1"/>
</dbReference>
<dbReference type="GO" id="GO:0004852">
    <property type="term" value="F:uroporphyrinogen-III synthase activity"/>
    <property type="evidence" value="ECO:0007669"/>
    <property type="project" value="InterPro"/>
</dbReference>
<dbReference type="Gene3D" id="3.40.50.10090">
    <property type="match status" value="2"/>
</dbReference>
<dbReference type="GO" id="GO:0004851">
    <property type="term" value="F:uroporphyrin-III C-methyltransferase activity"/>
    <property type="evidence" value="ECO:0007669"/>
    <property type="project" value="UniProtKB-EC"/>
</dbReference>
<dbReference type="NCBIfam" id="NF004790">
    <property type="entry name" value="PRK06136.1"/>
    <property type="match status" value="1"/>
</dbReference>
<proteinExistence type="predicted"/>
<dbReference type="PANTHER" id="PTHR45790:SF3">
    <property type="entry name" value="S-ADENOSYL-L-METHIONINE-DEPENDENT UROPORPHYRINOGEN III METHYLTRANSFERASE, CHLOROPLASTIC"/>
    <property type="match status" value="1"/>
</dbReference>
<gene>
    <name evidence="8" type="ORF">UFOPK2766_01380</name>
</gene>
<dbReference type="Pfam" id="PF00590">
    <property type="entry name" value="TP_methylase"/>
    <property type="match status" value="1"/>
</dbReference>
<dbReference type="SUPFAM" id="SSF53790">
    <property type="entry name" value="Tetrapyrrole methylase"/>
    <property type="match status" value="1"/>
</dbReference>
<evidence type="ECO:0000313" key="8">
    <source>
        <dbReference type="EMBL" id="CAB4746278.1"/>
    </source>
</evidence>
<name>A0A6J6TGK8_9ZZZZ</name>
<dbReference type="FunFam" id="3.40.1010.10:FF:000001">
    <property type="entry name" value="Siroheme synthase"/>
    <property type="match status" value="1"/>
</dbReference>
<evidence type="ECO:0000256" key="3">
    <source>
        <dbReference type="ARBA" id="ARBA00022679"/>
    </source>
</evidence>
<dbReference type="AlphaFoldDB" id="A0A6J6TGK8"/>
<evidence type="ECO:0000259" key="7">
    <source>
        <dbReference type="Pfam" id="PF02602"/>
    </source>
</evidence>
<keyword evidence="3" id="KW-0808">Transferase</keyword>
<dbReference type="PROSITE" id="PS00839">
    <property type="entry name" value="SUMT_1"/>
    <property type="match status" value="1"/>
</dbReference>
<dbReference type="SUPFAM" id="SSF69618">
    <property type="entry name" value="HemD-like"/>
    <property type="match status" value="1"/>
</dbReference>
<sequence length="497" mass="52169">MTVYLVGAGPGDPGLLTVRAAELLAVADVVIYDRLSAPGLLDLAPLSAERIAVGKIPRGPSVPQEEINALLVDRGSAGLNVVRLKGGDPFVFARGAEEAQALADAGIPYEVVPGISSAIAAPAYAGIPVTLRYSSTSFTVVTGHEDPSKSQTEVNWEAIAQVGGTIVILMGVSHLQQIAQRLIAGGLSADTPAAAVRWGTRSDQSVIRSTLSDLHQQPVQAPCTIVVGEVAAQDLNWFSKRPLFGQQVVVTRSAEQAGQLSRQLREAGAEVIEVPTIEIQEPDDGGLALRDAVARVSEFDWVILTSANAAHRFAAELRDGRDLAGVRLAAIGPGTASALAEYHLQVDLMPEAFVAESLLDIFPSPAELDAGGRAGTRGAVLIPRAEVARELLPTELRQRGWKVEVVTAYRTAPARISQEMRDRISQAQIITFASASAVNNFLAAFNSEQVPAAVIAIGPITAQAVRDAGLELSAQATQHSMLGLTKAVCEFVAGSSS</sequence>
<feature type="domain" description="Tetrapyrrole methylase" evidence="6">
    <location>
        <begin position="2"/>
        <end position="214"/>
    </location>
</feature>
<accession>A0A6J6TGK8</accession>
<dbReference type="CDD" id="cd11642">
    <property type="entry name" value="SUMT"/>
    <property type="match status" value="1"/>
</dbReference>
<dbReference type="GO" id="GO:0019354">
    <property type="term" value="P:siroheme biosynthetic process"/>
    <property type="evidence" value="ECO:0007669"/>
    <property type="project" value="InterPro"/>
</dbReference>
<dbReference type="PANTHER" id="PTHR45790">
    <property type="entry name" value="SIROHEME SYNTHASE-RELATED"/>
    <property type="match status" value="1"/>
</dbReference>
<dbReference type="EC" id="2.1.1.107" evidence="1"/>
<dbReference type="NCBIfam" id="TIGR01469">
    <property type="entry name" value="cobA_cysG_Cterm"/>
    <property type="match status" value="1"/>
</dbReference>
<keyword evidence="4" id="KW-0949">S-adenosyl-L-methionine</keyword>
<dbReference type="Gene3D" id="3.40.1010.10">
    <property type="entry name" value="Cobalt-precorrin-4 Transmethylase, Domain 1"/>
    <property type="match status" value="1"/>
</dbReference>
<keyword evidence="2" id="KW-0489">Methyltransferase</keyword>
<dbReference type="InterPro" id="IPR006366">
    <property type="entry name" value="CobA/CysG_C"/>
</dbReference>